<proteinExistence type="predicted"/>
<reference evidence="2" key="1">
    <citation type="journal article" date="2019" name="Int. J. Syst. Evol. Microbiol.">
        <title>The Global Catalogue of Microorganisms (GCM) 10K type strain sequencing project: providing services to taxonomists for standard genome sequencing and annotation.</title>
        <authorList>
            <consortium name="The Broad Institute Genomics Platform"/>
            <consortium name="The Broad Institute Genome Sequencing Center for Infectious Disease"/>
            <person name="Wu L."/>
            <person name="Ma J."/>
        </authorList>
    </citation>
    <scope>NUCLEOTIDE SEQUENCE [LARGE SCALE GENOMIC DNA]</scope>
    <source>
        <strain evidence="2">JCM 15395</strain>
    </source>
</reference>
<dbReference type="InterPro" id="IPR036289">
    <property type="entry name" value="YfhH"/>
</dbReference>
<name>A0ABP3QUV8_9BACI</name>
<dbReference type="InterPro" id="IPR014938">
    <property type="entry name" value="YfhH-like"/>
</dbReference>
<evidence type="ECO:0000313" key="1">
    <source>
        <dbReference type="EMBL" id="GAA0597841.1"/>
    </source>
</evidence>
<dbReference type="Proteomes" id="UP001500866">
    <property type="component" value="Unassembled WGS sequence"/>
</dbReference>
<dbReference type="Gene3D" id="2.30.30.340">
    <property type="entry name" value="Hypothetical protein YfhH like domains"/>
    <property type="match status" value="1"/>
</dbReference>
<dbReference type="RefSeq" id="WP_343811304.1">
    <property type="nucleotide sequence ID" value="NZ_BAAADS010000009.1"/>
</dbReference>
<keyword evidence="2" id="KW-1185">Reference proteome</keyword>
<evidence type="ECO:0000313" key="2">
    <source>
        <dbReference type="Proteomes" id="UP001500866"/>
    </source>
</evidence>
<comment type="caution">
    <text evidence="1">The sequence shown here is derived from an EMBL/GenBank/DDBJ whole genome shotgun (WGS) entry which is preliminary data.</text>
</comment>
<organism evidence="1 2">
    <name type="scientific">Virgibacillus siamensis</name>
    <dbReference type="NCBI Taxonomy" id="480071"/>
    <lineage>
        <taxon>Bacteria</taxon>
        <taxon>Bacillati</taxon>
        <taxon>Bacillota</taxon>
        <taxon>Bacilli</taxon>
        <taxon>Bacillales</taxon>
        <taxon>Bacillaceae</taxon>
        <taxon>Virgibacillus</taxon>
    </lineage>
</organism>
<sequence length="111" mass="12921">MDYRYSDYSLEQLREEIGKFKEKALKAEQVGNVSEVAIYERKMQVAMAYMLNPDDFQGSDVHEMKGDPGHRFKINYINGVFAWGHRINLLDETYEKEEAIPISLLGDKVEK</sequence>
<dbReference type="Pfam" id="PF08838">
    <property type="entry name" value="DUF1811"/>
    <property type="match status" value="1"/>
</dbReference>
<accession>A0ABP3QUV8</accession>
<dbReference type="EMBL" id="BAAADS010000009">
    <property type="protein sequence ID" value="GAA0597841.1"/>
    <property type="molecule type" value="Genomic_DNA"/>
</dbReference>
<gene>
    <name evidence="1" type="ORF">GCM10009001_12460</name>
</gene>
<dbReference type="SUPFAM" id="SSF101697">
    <property type="entry name" value="Hypothetical protein YfhH"/>
    <property type="match status" value="1"/>
</dbReference>
<protein>
    <submittedName>
        <fullName evidence="1">YfhH family protein</fullName>
    </submittedName>
</protein>
<dbReference type="Gene3D" id="1.10.287.880">
    <property type="entry name" value="Hypothetical protein YfhH domain"/>
    <property type="match status" value="1"/>
</dbReference>